<feature type="transmembrane region" description="Helical" evidence="11">
    <location>
        <begin position="256"/>
        <end position="274"/>
    </location>
</feature>
<proteinExistence type="inferred from homology"/>
<dbReference type="InterPro" id="IPR000276">
    <property type="entry name" value="GPCR_Rhodpsn"/>
</dbReference>
<comment type="similarity">
    <text evidence="2 10">Belongs to the G-protein coupled receptor 1 family.</text>
</comment>
<evidence type="ECO:0000256" key="11">
    <source>
        <dbReference type="SAM" id="Phobius"/>
    </source>
</evidence>
<evidence type="ECO:0000256" key="3">
    <source>
        <dbReference type="ARBA" id="ARBA00022475"/>
    </source>
</evidence>
<comment type="caution">
    <text evidence="13">The sequence shown here is derived from an EMBL/GenBank/DDBJ whole genome shotgun (WGS) entry which is preliminary data.</text>
</comment>
<accession>A0AAW2IFM9</accession>
<reference evidence="13" key="1">
    <citation type="journal article" date="2024" name="Gigascience">
        <title>Chromosome-level genome of the poultry shaft louse Menopon gallinae provides insight into the host-switching and adaptive evolution of parasitic lice.</title>
        <authorList>
            <person name="Xu Y."/>
            <person name="Ma L."/>
            <person name="Liu S."/>
            <person name="Liang Y."/>
            <person name="Liu Q."/>
            <person name="He Z."/>
            <person name="Tian L."/>
            <person name="Duan Y."/>
            <person name="Cai W."/>
            <person name="Li H."/>
            <person name="Song F."/>
        </authorList>
    </citation>
    <scope>NUCLEOTIDE SEQUENCE</scope>
    <source>
        <strain evidence="13">Cailab_2023a</strain>
    </source>
</reference>
<keyword evidence="6 10" id="KW-0297">G-protein coupled receptor</keyword>
<dbReference type="InterPro" id="IPR017452">
    <property type="entry name" value="GPCR_Rhodpsn_7TM"/>
</dbReference>
<dbReference type="InterPro" id="IPR001681">
    <property type="entry name" value="Neurokn_rcpt"/>
</dbReference>
<dbReference type="SUPFAM" id="SSF81321">
    <property type="entry name" value="Family A G protein-coupled receptor-like"/>
    <property type="match status" value="1"/>
</dbReference>
<comment type="subcellular location">
    <subcellularLocation>
        <location evidence="1">Cell membrane</location>
        <topology evidence="1">Multi-pass membrane protein</topology>
    </subcellularLocation>
</comment>
<feature type="transmembrane region" description="Helical" evidence="11">
    <location>
        <begin position="66"/>
        <end position="88"/>
    </location>
</feature>
<evidence type="ECO:0000256" key="2">
    <source>
        <dbReference type="ARBA" id="ARBA00010663"/>
    </source>
</evidence>
<keyword evidence="4 10" id="KW-0812">Transmembrane</keyword>
<dbReference type="PROSITE" id="PS00237">
    <property type="entry name" value="G_PROTEIN_RECEP_F1_1"/>
    <property type="match status" value="1"/>
</dbReference>
<dbReference type="AlphaFoldDB" id="A0AAW2IFM9"/>
<dbReference type="GO" id="GO:0004983">
    <property type="term" value="F:neuropeptide Y receptor activity"/>
    <property type="evidence" value="ECO:0007669"/>
    <property type="project" value="InterPro"/>
</dbReference>
<dbReference type="GO" id="GO:0004995">
    <property type="term" value="F:tachykinin receptor activity"/>
    <property type="evidence" value="ECO:0007669"/>
    <property type="project" value="InterPro"/>
</dbReference>
<keyword evidence="8 10" id="KW-0675">Receptor</keyword>
<feature type="transmembrane region" description="Helical" evidence="11">
    <location>
        <begin position="109"/>
        <end position="128"/>
    </location>
</feature>
<gene>
    <name evidence="13" type="ORF">PYX00_002110</name>
</gene>
<feature type="transmembrane region" description="Helical" evidence="11">
    <location>
        <begin position="30"/>
        <end position="54"/>
    </location>
</feature>
<evidence type="ECO:0000256" key="5">
    <source>
        <dbReference type="ARBA" id="ARBA00022989"/>
    </source>
</evidence>
<sequence>MELFISSEISEFFLLFFPAYRPMRRVTNFLLVNLSIADLLMAVINCLFNFVYMLHRDWWFGDTYCVANNFMATLTVSASVFTLTGITVDRYLAIVKPLQPRMSKAAAELIIGLIWTCAIILAFPSLLYSTTITEPYKGKNRTACILVWPDGRPTESHMDRIYNVVILLATYIIPMTVMIICYTAMSRELRRSKAIGEMTRAQQDSINSKRKIVRLFVFIVATFGICWLPYHGYFIYTNYYTSVLHSKFIQHVYLAFYWLAMCNAMVNPFIYYWINNR</sequence>
<keyword evidence="7 11" id="KW-0472">Membrane</keyword>
<name>A0AAW2IFM9_9NEOP</name>
<keyword evidence="3" id="KW-1003">Cell membrane</keyword>
<feature type="transmembrane region" description="Helical" evidence="11">
    <location>
        <begin position="215"/>
        <end position="236"/>
    </location>
</feature>
<evidence type="ECO:0000256" key="6">
    <source>
        <dbReference type="ARBA" id="ARBA00023040"/>
    </source>
</evidence>
<evidence type="ECO:0000256" key="4">
    <source>
        <dbReference type="ARBA" id="ARBA00022692"/>
    </source>
</evidence>
<organism evidence="13">
    <name type="scientific">Menopon gallinae</name>
    <name type="common">poultry shaft louse</name>
    <dbReference type="NCBI Taxonomy" id="328185"/>
    <lineage>
        <taxon>Eukaryota</taxon>
        <taxon>Metazoa</taxon>
        <taxon>Ecdysozoa</taxon>
        <taxon>Arthropoda</taxon>
        <taxon>Hexapoda</taxon>
        <taxon>Insecta</taxon>
        <taxon>Pterygota</taxon>
        <taxon>Neoptera</taxon>
        <taxon>Paraneoptera</taxon>
        <taxon>Psocodea</taxon>
        <taxon>Troctomorpha</taxon>
        <taxon>Phthiraptera</taxon>
        <taxon>Amblycera</taxon>
        <taxon>Menoponidae</taxon>
        <taxon>Menopon</taxon>
    </lineage>
</organism>
<dbReference type="InterPro" id="IPR000611">
    <property type="entry name" value="NPY_rcpt"/>
</dbReference>
<keyword evidence="5 11" id="KW-1133">Transmembrane helix</keyword>
<evidence type="ECO:0000259" key="12">
    <source>
        <dbReference type="PROSITE" id="PS50262"/>
    </source>
</evidence>
<evidence type="ECO:0000256" key="1">
    <source>
        <dbReference type="ARBA" id="ARBA00004651"/>
    </source>
</evidence>
<dbReference type="EMBL" id="JARGDH010000001">
    <property type="protein sequence ID" value="KAL0280969.1"/>
    <property type="molecule type" value="Genomic_DNA"/>
</dbReference>
<dbReference type="PANTHER" id="PTHR46925">
    <property type="entry name" value="G-PROTEIN COUPLED RECEPTOR TKR-1-RELATED"/>
    <property type="match status" value="1"/>
</dbReference>
<protein>
    <recommendedName>
        <fullName evidence="12">G-protein coupled receptors family 1 profile domain-containing protein</fullName>
    </recommendedName>
</protein>
<feature type="transmembrane region" description="Helical" evidence="11">
    <location>
        <begin position="161"/>
        <end position="185"/>
    </location>
</feature>
<evidence type="ECO:0000256" key="9">
    <source>
        <dbReference type="ARBA" id="ARBA00023224"/>
    </source>
</evidence>
<evidence type="ECO:0000256" key="10">
    <source>
        <dbReference type="RuleBase" id="RU000688"/>
    </source>
</evidence>
<keyword evidence="9 10" id="KW-0807">Transducer</keyword>
<evidence type="ECO:0000256" key="7">
    <source>
        <dbReference type="ARBA" id="ARBA00023136"/>
    </source>
</evidence>
<evidence type="ECO:0000256" key="8">
    <source>
        <dbReference type="ARBA" id="ARBA00023170"/>
    </source>
</evidence>
<feature type="domain" description="G-protein coupled receptors family 1 profile" evidence="12">
    <location>
        <begin position="9"/>
        <end position="271"/>
    </location>
</feature>
<dbReference type="Pfam" id="PF00001">
    <property type="entry name" value="7tm_1"/>
    <property type="match status" value="1"/>
</dbReference>
<dbReference type="PANTHER" id="PTHR46925:SF2">
    <property type="entry name" value="G-PROTEIN COUPLED RECEPTOR TKR-1-RELATED"/>
    <property type="match status" value="1"/>
</dbReference>
<dbReference type="PRINTS" id="PR01012">
    <property type="entry name" value="NRPEPTIDEYR"/>
</dbReference>
<evidence type="ECO:0000313" key="13">
    <source>
        <dbReference type="EMBL" id="KAL0280969.1"/>
    </source>
</evidence>
<dbReference type="Gene3D" id="1.20.1070.10">
    <property type="entry name" value="Rhodopsin 7-helix transmembrane proteins"/>
    <property type="match status" value="1"/>
</dbReference>
<dbReference type="PROSITE" id="PS50262">
    <property type="entry name" value="G_PROTEIN_RECEP_F1_2"/>
    <property type="match status" value="1"/>
</dbReference>
<dbReference type="GO" id="GO:0005886">
    <property type="term" value="C:plasma membrane"/>
    <property type="evidence" value="ECO:0007669"/>
    <property type="project" value="UniProtKB-SubCell"/>
</dbReference>
<dbReference type="PRINTS" id="PR00237">
    <property type="entry name" value="GPCRRHODOPSN"/>
</dbReference>